<dbReference type="AlphaFoldDB" id="A0A7Y6IC92"/>
<dbReference type="EMBL" id="JABWGN010000011">
    <property type="protein sequence ID" value="NUW35563.1"/>
    <property type="molecule type" value="Genomic_DNA"/>
</dbReference>
<reference evidence="1 2" key="1">
    <citation type="submission" date="2020-06" db="EMBL/GenBank/DDBJ databases">
        <title>Nonomuraea sp. SMC257, a novel actinomycete isolated from soil.</title>
        <authorList>
            <person name="Chanama M."/>
        </authorList>
    </citation>
    <scope>NUCLEOTIDE SEQUENCE [LARGE SCALE GENOMIC DNA]</scope>
    <source>
        <strain evidence="1 2">SMC257</strain>
    </source>
</reference>
<protein>
    <submittedName>
        <fullName evidence="1">Uncharacterized protein</fullName>
    </submittedName>
</protein>
<dbReference type="Proteomes" id="UP000586042">
    <property type="component" value="Unassembled WGS sequence"/>
</dbReference>
<evidence type="ECO:0000313" key="2">
    <source>
        <dbReference type="Proteomes" id="UP000586042"/>
    </source>
</evidence>
<gene>
    <name evidence="1" type="ORF">HTZ77_29635</name>
</gene>
<organism evidence="1 2">
    <name type="scientific">Nonomuraea montanisoli</name>
    <dbReference type="NCBI Taxonomy" id="2741721"/>
    <lineage>
        <taxon>Bacteria</taxon>
        <taxon>Bacillati</taxon>
        <taxon>Actinomycetota</taxon>
        <taxon>Actinomycetes</taxon>
        <taxon>Streptosporangiales</taxon>
        <taxon>Streptosporangiaceae</taxon>
        <taxon>Nonomuraea</taxon>
    </lineage>
</organism>
<name>A0A7Y6IC92_9ACTN</name>
<evidence type="ECO:0000313" key="1">
    <source>
        <dbReference type="EMBL" id="NUW35563.1"/>
    </source>
</evidence>
<comment type="caution">
    <text evidence="1">The sequence shown here is derived from an EMBL/GenBank/DDBJ whole genome shotgun (WGS) entry which is preliminary data.</text>
</comment>
<sequence length="45" mass="4942">MAAAQGEECPGEWVDTWLWEVCREREQERAVAAEEGDDGASTDAS</sequence>
<accession>A0A7Y6IC92</accession>
<keyword evidence="2" id="KW-1185">Reference proteome</keyword>
<dbReference type="RefSeq" id="WP_175592973.1">
    <property type="nucleotide sequence ID" value="NZ_JABWGN010000011.1"/>
</dbReference>
<proteinExistence type="predicted"/>